<dbReference type="InterPro" id="IPR019734">
    <property type="entry name" value="TPR_rpt"/>
</dbReference>
<reference evidence="6" key="2">
    <citation type="journal article" date="2021" name="PeerJ">
        <title>Extensive microbial diversity within the chicken gut microbiome revealed by metagenomics and culture.</title>
        <authorList>
            <person name="Gilroy R."/>
            <person name="Ravi A."/>
            <person name="Getino M."/>
            <person name="Pursley I."/>
            <person name="Horton D.L."/>
            <person name="Alikhan N.F."/>
            <person name="Baker D."/>
            <person name="Gharbi K."/>
            <person name="Hall N."/>
            <person name="Watson M."/>
            <person name="Adriaenssens E.M."/>
            <person name="Foster-Nyarko E."/>
            <person name="Jarju S."/>
            <person name="Secka A."/>
            <person name="Antonio M."/>
            <person name="Oren A."/>
            <person name="Chaudhuri R.R."/>
            <person name="La Ragione R."/>
            <person name="Hildebrand F."/>
            <person name="Pallen M.J."/>
        </authorList>
    </citation>
    <scope>NUCLEOTIDE SEQUENCE</scope>
    <source>
        <strain evidence="6">CHK123-3438</strain>
    </source>
</reference>
<dbReference type="Gene3D" id="1.25.40.10">
    <property type="entry name" value="Tetratricopeptide repeat domain"/>
    <property type="match status" value="3"/>
</dbReference>
<sequence>MDYVKRNRQIANSYYNLGLEKANIRDLTGAVGCLKKSLRFDKYQMDARNLLGLIFYEMGETADALVQWVISMNLHPTDNPADRYLGEIQRKPGQLEREGQTVKTYNQALWHAQNGNADLAVLQLARTVEANPHFVKAHILLALIYMSREDYVKAGKSLYRVLQIDKNNPKAQWYMTLVKQNTGREEVEKKRLKNAFSHRKMEDDDIIIPPEYKENTGWGSILLITAGLVIGMMVVFFLIMPAKTKALNTEHNQELISYSQNISDLNQQLAALTEEYESLQTRADEMESQLSTIEADQQAVLSQYETVIGILQAYRQEDLMTAAQLYASLDPSLITNESVLAIVNQITENMTTEGYQTLAELGTSAWNGGDLAAAIQYYEKSLQLVPGNTEVMYLLGRAYQQQGNTDMANQWFTAIIDQYPDSAEAEQAREARGY</sequence>
<dbReference type="EMBL" id="DVKS01000185">
    <property type="protein sequence ID" value="HIT42607.1"/>
    <property type="molecule type" value="Genomic_DNA"/>
</dbReference>
<protein>
    <submittedName>
        <fullName evidence="6">Tetratricopeptide repeat protein</fullName>
    </submittedName>
</protein>
<organism evidence="6 7">
    <name type="scientific">Candidatus Caccovicinus merdipullorum</name>
    <dbReference type="NCBI Taxonomy" id="2840724"/>
    <lineage>
        <taxon>Bacteria</taxon>
        <taxon>Bacillati</taxon>
        <taxon>Bacillota</taxon>
        <taxon>Clostridia</taxon>
        <taxon>Eubacteriales</taxon>
        <taxon>Candidatus Caccovicinus</taxon>
    </lineage>
</organism>
<comment type="caution">
    <text evidence="6">The sequence shown here is derived from an EMBL/GenBank/DDBJ whole genome shotgun (WGS) entry which is preliminary data.</text>
</comment>
<feature type="repeat" description="TPR" evidence="3">
    <location>
        <begin position="389"/>
        <end position="422"/>
    </location>
</feature>
<evidence type="ECO:0000256" key="1">
    <source>
        <dbReference type="ARBA" id="ARBA00022737"/>
    </source>
</evidence>
<evidence type="ECO:0000256" key="5">
    <source>
        <dbReference type="SAM" id="Phobius"/>
    </source>
</evidence>
<keyword evidence="4" id="KW-0175">Coiled coil</keyword>
<keyword evidence="1" id="KW-0677">Repeat</keyword>
<dbReference type="PROSITE" id="PS50005">
    <property type="entry name" value="TPR"/>
    <property type="match status" value="3"/>
</dbReference>
<feature type="coiled-coil region" evidence="4">
    <location>
        <begin position="248"/>
        <end position="296"/>
    </location>
</feature>
<gene>
    <name evidence="6" type="ORF">IAB60_11045</name>
</gene>
<keyword evidence="5" id="KW-1133">Transmembrane helix</keyword>
<dbReference type="InterPro" id="IPR051012">
    <property type="entry name" value="CellSynth/LPSAsmb/PSIAsmb"/>
</dbReference>
<dbReference type="PANTHER" id="PTHR45586">
    <property type="entry name" value="TPR REPEAT-CONTAINING PROTEIN PA4667"/>
    <property type="match status" value="1"/>
</dbReference>
<keyword evidence="5" id="KW-0812">Transmembrane</keyword>
<dbReference type="SMART" id="SM00028">
    <property type="entry name" value="TPR"/>
    <property type="match status" value="5"/>
</dbReference>
<dbReference type="Pfam" id="PF14559">
    <property type="entry name" value="TPR_19"/>
    <property type="match status" value="1"/>
</dbReference>
<keyword evidence="5" id="KW-0472">Membrane</keyword>
<name>A0A9D1GLB2_9FIRM</name>
<feature type="repeat" description="TPR" evidence="3">
    <location>
        <begin position="355"/>
        <end position="388"/>
    </location>
</feature>
<dbReference type="InterPro" id="IPR011990">
    <property type="entry name" value="TPR-like_helical_dom_sf"/>
</dbReference>
<evidence type="ECO:0000256" key="4">
    <source>
        <dbReference type="SAM" id="Coils"/>
    </source>
</evidence>
<dbReference type="SUPFAM" id="SSF48452">
    <property type="entry name" value="TPR-like"/>
    <property type="match status" value="2"/>
</dbReference>
<dbReference type="AlphaFoldDB" id="A0A9D1GLB2"/>
<keyword evidence="2 3" id="KW-0802">TPR repeat</keyword>
<evidence type="ECO:0000313" key="7">
    <source>
        <dbReference type="Proteomes" id="UP000886860"/>
    </source>
</evidence>
<dbReference type="Proteomes" id="UP000886860">
    <property type="component" value="Unassembled WGS sequence"/>
</dbReference>
<feature type="repeat" description="TPR" evidence="3">
    <location>
        <begin position="135"/>
        <end position="168"/>
    </location>
</feature>
<proteinExistence type="predicted"/>
<feature type="transmembrane region" description="Helical" evidence="5">
    <location>
        <begin position="217"/>
        <end position="239"/>
    </location>
</feature>
<dbReference type="PANTHER" id="PTHR45586:SF1">
    <property type="entry name" value="LIPOPOLYSACCHARIDE ASSEMBLY PROTEIN B"/>
    <property type="match status" value="1"/>
</dbReference>
<reference evidence="6" key="1">
    <citation type="submission" date="2020-10" db="EMBL/GenBank/DDBJ databases">
        <authorList>
            <person name="Gilroy R."/>
        </authorList>
    </citation>
    <scope>NUCLEOTIDE SEQUENCE</scope>
    <source>
        <strain evidence="6">CHK123-3438</strain>
    </source>
</reference>
<evidence type="ECO:0000256" key="3">
    <source>
        <dbReference type="PROSITE-ProRule" id="PRU00339"/>
    </source>
</evidence>
<evidence type="ECO:0000256" key="2">
    <source>
        <dbReference type="ARBA" id="ARBA00022803"/>
    </source>
</evidence>
<dbReference type="Pfam" id="PF13432">
    <property type="entry name" value="TPR_16"/>
    <property type="match status" value="1"/>
</dbReference>
<evidence type="ECO:0000313" key="6">
    <source>
        <dbReference type="EMBL" id="HIT42607.1"/>
    </source>
</evidence>
<accession>A0A9D1GLB2</accession>